<evidence type="ECO:0000256" key="2">
    <source>
        <dbReference type="ARBA" id="ARBA00022519"/>
    </source>
</evidence>
<sequence length="119" mass="12857">MIHRWFSPKMAGRLLLALLSVFALLQIPRLTQEETILHLCPLSQGAALPDGFYVWQQLNDHGIGIKSITPASDSLIVHLTSPEQSAAAREVLLTALPHINVISQKVAAPLPLSGLPKPG</sequence>
<proteinExistence type="inferred from homology"/>
<organism evidence="8 10">
    <name type="scientific">Affinibrenneria salicis</name>
    <dbReference type="NCBI Taxonomy" id="2590031"/>
    <lineage>
        <taxon>Bacteria</taxon>
        <taxon>Pseudomonadati</taxon>
        <taxon>Pseudomonadota</taxon>
        <taxon>Gammaproteobacteria</taxon>
        <taxon>Enterobacterales</taxon>
        <taxon>Pectobacteriaceae</taxon>
        <taxon>Affinibrenneria</taxon>
    </lineage>
</organism>
<keyword evidence="3 6" id="KW-0812">Transmembrane</keyword>
<dbReference type="EMBL" id="VYKJ01000001">
    <property type="protein sequence ID" value="KAA9002825.1"/>
    <property type="molecule type" value="Genomic_DNA"/>
</dbReference>
<comment type="subcellular location">
    <subcellularLocation>
        <location evidence="6">Cell inner membrane</location>
        <topology evidence="6">Single-pass membrane protein</topology>
    </subcellularLocation>
</comment>
<accession>A0A5J5G832</accession>
<dbReference type="Proteomes" id="UP000335415">
    <property type="component" value="Unassembled WGS sequence"/>
</dbReference>
<evidence type="ECO:0000313" key="10">
    <source>
        <dbReference type="Proteomes" id="UP000335415"/>
    </source>
</evidence>
<dbReference type="InterPro" id="IPR027398">
    <property type="entry name" value="SecD-TM"/>
</dbReference>
<evidence type="ECO:0000256" key="6">
    <source>
        <dbReference type="HAMAP-Rule" id="MF_00904"/>
    </source>
</evidence>
<dbReference type="RefSeq" id="WP_150433793.1">
    <property type="nucleotide sequence ID" value="NZ_VYKJ01000001.1"/>
</dbReference>
<dbReference type="NCBIfam" id="NF007915">
    <property type="entry name" value="PRK10629.1"/>
    <property type="match status" value="1"/>
</dbReference>
<dbReference type="InterPro" id="IPR026574">
    <property type="entry name" value="Modulator_MzrA"/>
</dbReference>
<feature type="domain" description="SecD export protein N-terminal TM" evidence="7">
    <location>
        <begin position="14"/>
        <end position="100"/>
    </location>
</feature>
<dbReference type="GO" id="GO:0005886">
    <property type="term" value="C:plasma membrane"/>
    <property type="evidence" value="ECO:0007669"/>
    <property type="project" value="UniProtKB-SubCell"/>
</dbReference>
<comment type="subunit">
    <text evidence="6">Interacts with EnvZ.</text>
</comment>
<evidence type="ECO:0000313" key="9">
    <source>
        <dbReference type="EMBL" id="KAA9002888.1"/>
    </source>
</evidence>
<keyword evidence="5 6" id="KW-0472">Membrane</keyword>
<dbReference type="OrthoDB" id="6414235at2"/>
<dbReference type="HAMAP" id="MF_00904">
    <property type="entry name" value="Modulator_MzrA"/>
    <property type="match status" value="1"/>
</dbReference>
<name>A0A5J5G832_9GAMM</name>
<evidence type="ECO:0000313" key="8">
    <source>
        <dbReference type="EMBL" id="KAA9002825.1"/>
    </source>
</evidence>
<keyword evidence="10" id="KW-1185">Reference proteome</keyword>
<comment type="function">
    <text evidence="6">Modulates the activity of the EnvZ/OmpR two-component regulatory system, probably by directly modulating EnvZ enzymatic activity and increasing stability of phosphorylated OmpR.</text>
</comment>
<gene>
    <name evidence="6 8" type="primary">mzrA</name>
    <name evidence="8" type="ORF">FJU30_02190</name>
    <name evidence="9" type="ORF">FJU30_02575</name>
</gene>
<dbReference type="GO" id="GO:0019901">
    <property type="term" value="F:protein kinase binding"/>
    <property type="evidence" value="ECO:0007669"/>
    <property type="project" value="UniProtKB-UniRule"/>
</dbReference>
<dbReference type="EMBL" id="VYKJ01000001">
    <property type="protein sequence ID" value="KAA9002888.1"/>
    <property type="molecule type" value="Genomic_DNA"/>
</dbReference>
<dbReference type="Pfam" id="PF13721">
    <property type="entry name" value="SecD-TM1"/>
    <property type="match status" value="1"/>
</dbReference>
<keyword evidence="2 6" id="KW-0997">Cell inner membrane</keyword>
<keyword evidence="4 6" id="KW-1133">Transmembrane helix</keyword>
<reference evidence="8 10" key="1">
    <citation type="submission" date="2019-09" db="EMBL/GenBank/DDBJ databases">
        <authorList>
            <person name="Li Y."/>
        </authorList>
    </citation>
    <scope>NUCLEOTIDE SEQUENCE [LARGE SCALE GENOMIC DNA]</scope>
    <source>
        <strain evidence="8 10">L3-3HA</strain>
    </source>
</reference>
<comment type="similarity">
    <text evidence="6">Belongs to the MzrA family.</text>
</comment>
<comment type="caution">
    <text evidence="8">The sequence shown here is derived from an EMBL/GenBank/DDBJ whole genome shotgun (WGS) entry which is preliminary data.</text>
</comment>
<dbReference type="AlphaFoldDB" id="A0A5J5G832"/>
<evidence type="ECO:0000256" key="3">
    <source>
        <dbReference type="ARBA" id="ARBA00022692"/>
    </source>
</evidence>
<protein>
    <recommendedName>
        <fullName evidence="6">Modulator protein MzrA</fullName>
    </recommendedName>
</protein>
<evidence type="ECO:0000256" key="1">
    <source>
        <dbReference type="ARBA" id="ARBA00022475"/>
    </source>
</evidence>
<dbReference type="Gene3D" id="3.30.70.260">
    <property type="match status" value="1"/>
</dbReference>
<evidence type="ECO:0000256" key="5">
    <source>
        <dbReference type="ARBA" id="ARBA00023136"/>
    </source>
</evidence>
<evidence type="ECO:0000256" key="4">
    <source>
        <dbReference type="ARBA" id="ARBA00022989"/>
    </source>
</evidence>
<evidence type="ECO:0000259" key="7">
    <source>
        <dbReference type="Pfam" id="PF13721"/>
    </source>
</evidence>
<keyword evidence="1 6" id="KW-1003">Cell membrane</keyword>